<comment type="caution">
    <text evidence="2">The sequence shown here is derived from an EMBL/GenBank/DDBJ whole genome shotgun (WGS) entry which is preliminary data.</text>
</comment>
<protein>
    <submittedName>
        <fullName evidence="2">Uncharacterized protein</fullName>
    </submittedName>
</protein>
<organism evidence="2 3">
    <name type="scientific">Streptomyces siderophoricus</name>
    <dbReference type="NCBI Taxonomy" id="2802281"/>
    <lineage>
        <taxon>Bacteria</taxon>
        <taxon>Bacillati</taxon>
        <taxon>Actinomycetota</taxon>
        <taxon>Actinomycetes</taxon>
        <taxon>Kitasatosporales</taxon>
        <taxon>Streptomycetaceae</taxon>
        <taxon>Streptomyces</taxon>
    </lineage>
</organism>
<sequence length="129" mass="13356">MEKLRLLPWSSPDGKPCYLAGDGNGYVSRLADNVEVAQLTSAAELIEEARPLLAGRTLVPDEVHLLACVLTASLADVHRVAESRGARLPAPDDDEPEGDAAPDDDEPDGGAAPGGGEGGESRLPAVAFD</sequence>
<feature type="compositionally biased region" description="Acidic residues" evidence="1">
    <location>
        <begin position="91"/>
        <end position="108"/>
    </location>
</feature>
<evidence type="ECO:0000313" key="3">
    <source>
        <dbReference type="Proteomes" id="UP000629371"/>
    </source>
</evidence>
<dbReference type="EMBL" id="JAERRI010000002">
    <property type="protein sequence ID" value="MBL1088749.1"/>
    <property type="molecule type" value="Genomic_DNA"/>
</dbReference>
<reference evidence="2 3" key="1">
    <citation type="submission" date="2021-01" db="EMBL/GenBank/DDBJ databases">
        <title>WGS of actinomycetes isolated from Thailand.</title>
        <authorList>
            <person name="Thawai C."/>
        </authorList>
    </citation>
    <scope>NUCLEOTIDE SEQUENCE [LARGE SCALE GENOMIC DNA]</scope>
    <source>
        <strain evidence="2 3">CH9-7</strain>
    </source>
</reference>
<evidence type="ECO:0000313" key="2">
    <source>
        <dbReference type="EMBL" id="MBL1088749.1"/>
    </source>
</evidence>
<gene>
    <name evidence="2" type="ORF">JK360_05000</name>
</gene>
<evidence type="ECO:0000256" key="1">
    <source>
        <dbReference type="SAM" id="MobiDB-lite"/>
    </source>
</evidence>
<keyword evidence="3" id="KW-1185">Reference proteome</keyword>
<dbReference type="Proteomes" id="UP000629371">
    <property type="component" value="Unassembled WGS sequence"/>
</dbReference>
<accession>A0ABS1MKY8</accession>
<feature type="region of interest" description="Disordered" evidence="1">
    <location>
        <begin position="84"/>
        <end position="129"/>
    </location>
</feature>
<proteinExistence type="predicted"/>
<name>A0ABS1MKY8_9ACTN</name>